<dbReference type="InterPro" id="IPR027417">
    <property type="entry name" value="P-loop_NTPase"/>
</dbReference>
<dbReference type="Gene3D" id="2.40.50.140">
    <property type="entry name" value="Nucleic acid-binding proteins"/>
    <property type="match status" value="1"/>
</dbReference>
<evidence type="ECO:0000256" key="2">
    <source>
        <dbReference type="ARBA" id="ARBA00017846"/>
    </source>
</evidence>
<evidence type="ECO:0000256" key="10">
    <source>
        <dbReference type="ARBA" id="ARBA00023204"/>
    </source>
</evidence>
<keyword evidence="11" id="KW-0413">Isomerase</keyword>
<gene>
    <name evidence="18" type="ORF">LY28_02664</name>
</gene>
<protein>
    <recommendedName>
        <fullName evidence="2 15">ATP-dependent DNA helicase RecG</fullName>
        <ecNumber evidence="13 15">5.6.2.4</ecNumber>
    </recommendedName>
</protein>
<dbReference type="GO" id="GO:0016887">
    <property type="term" value="F:ATP hydrolysis activity"/>
    <property type="evidence" value="ECO:0007669"/>
    <property type="project" value="RHEA"/>
</dbReference>
<name>A0A318XIJ0_9FIRM</name>
<feature type="domain" description="Helicase C-terminal" evidence="17">
    <location>
        <begin position="470"/>
        <end position="627"/>
    </location>
</feature>
<dbReference type="GO" id="GO:0005524">
    <property type="term" value="F:ATP binding"/>
    <property type="evidence" value="ECO:0007669"/>
    <property type="project" value="UniProtKB-KW"/>
</dbReference>
<comment type="catalytic activity">
    <reaction evidence="12 15">
        <text>Couples ATP hydrolysis with the unwinding of duplex DNA by translocating in the 3'-5' direction.</text>
        <dbReference type="EC" id="5.6.2.4"/>
    </reaction>
</comment>
<sequence>MKQVSFEDLKKQSIRYIKGVGQSRLTLFSRLEINNIFELLTYYPKEYEDRSRIKNIADLQDGELCSFEGTIVSNVTVLRPRRGMSIAKVSVQDSTGKITAVWFNQHYIKSSLALGASYIFYGKAERKLNKLQISNPVFEKIDTNQYDSNELKRSLKILPVYASTKNLSQNLIRAIVQEALKSLSNVELEDMLPQPVRDRHNLADIMFSLNHIHFPVSEQDKDKARYRLVFEELFMLQLGLLSYKSLAASARQGIKYMRLKEMDEFIGALPFQLTDAQKRVLGEVEQDMESNTIMNRLIQGDVGSGKTIIAVLALFKAVRCGYQGALMVPTEILAEQHYKSVKPLLERFGVAVELLSGSQSKKQKQAVFEGLKNGCINVVIGTHALIEDTVEFYKLGLVITDEQHRFGVRQRSILAEKGGNTDVLVMTATPIPRTLALILYGDLDISIIDELPPGRKPVRTYSVNESMRDRINNFIRETVKAGRQVYIVCPLVEDSEEIEAKSAVVTAEDIGNNVFNDLKVGIIHGKMKPSEKESVMKSFAASDISILVSTTIIEVGVNVPNATLMVIENAERFGLAQLHQLRGRVGRGEAQSYCVLFNQSNSKVARERMKIMAQSNDGFVISEKDLEIRGPGEFFGIRQHGLPELKIANLYKDLEILKLAQETAKDMVAEDPGLMNNKRLKQYLANHFGEKATLS</sequence>
<evidence type="ECO:0000256" key="9">
    <source>
        <dbReference type="ARBA" id="ARBA00023172"/>
    </source>
</evidence>
<dbReference type="CDD" id="cd17992">
    <property type="entry name" value="DEXHc_RecG"/>
    <property type="match status" value="1"/>
</dbReference>
<evidence type="ECO:0000256" key="5">
    <source>
        <dbReference type="ARBA" id="ARBA00022801"/>
    </source>
</evidence>
<dbReference type="SMART" id="SM00490">
    <property type="entry name" value="HELICc"/>
    <property type="match status" value="1"/>
</dbReference>
<keyword evidence="3 15" id="KW-0547">Nucleotide-binding</keyword>
<keyword evidence="10 15" id="KW-0234">DNA repair</keyword>
<dbReference type="GO" id="GO:0003677">
    <property type="term" value="F:DNA binding"/>
    <property type="evidence" value="ECO:0007669"/>
    <property type="project" value="UniProtKB-KW"/>
</dbReference>
<dbReference type="Pfam" id="PF00270">
    <property type="entry name" value="DEAD"/>
    <property type="match status" value="1"/>
</dbReference>
<keyword evidence="9 15" id="KW-0233">DNA recombination</keyword>
<dbReference type="NCBIfam" id="TIGR00643">
    <property type="entry name" value="recG"/>
    <property type="match status" value="1"/>
</dbReference>
<evidence type="ECO:0000313" key="18">
    <source>
        <dbReference type="EMBL" id="PYG86844.1"/>
    </source>
</evidence>
<evidence type="ECO:0000259" key="17">
    <source>
        <dbReference type="PROSITE" id="PS51194"/>
    </source>
</evidence>
<dbReference type="GO" id="GO:0006281">
    <property type="term" value="P:DNA repair"/>
    <property type="evidence" value="ECO:0007669"/>
    <property type="project" value="UniProtKB-UniRule"/>
</dbReference>
<evidence type="ECO:0000313" key="19">
    <source>
        <dbReference type="Proteomes" id="UP000248132"/>
    </source>
</evidence>
<dbReference type="InterPro" id="IPR004609">
    <property type="entry name" value="ATP-dep_DNA_helicase_RecG"/>
</dbReference>
<dbReference type="SUPFAM" id="SSF52540">
    <property type="entry name" value="P-loop containing nucleoside triphosphate hydrolases"/>
    <property type="match status" value="2"/>
</dbReference>
<dbReference type="InterPro" id="IPR001650">
    <property type="entry name" value="Helicase_C-like"/>
</dbReference>
<keyword evidence="4 15" id="KW-0227">DNA damage</keyword>
<evidence type="ECO:0000256" key="12">
    <source>
        <dbReference type="ARBA" id="ARBA00034617"/>
    </source>
</evidence>
<keyword evidence="5 15" id="KW-0378">Hydrolase</keyword>
<evidence type="ECO:0000256" key="3">
    <source>
        <dbReference type="ARBA" id="ARBA00022741"/>
    </source>
</evidence>
<accession>A0A318XIJ0</accession>
<feature type="domain" description="Helicase ATP-binding" evidence="16">
    <location>
        <begin position="287"/>
        <end position="448"/>
    </location>
</feature>
<evidence type="ECO:0000256" key="7">
    <source>
        <dbReference type="ARBA" id="ARBA00022840"/>
    </source>
</evidence>
<comment type="function">
    <text evidence="15">Plays a critical role in recombination and DNA repair. Helps process Holliday junction intermediates to mature products by catalyzing branch migration. Has replication fork regression activity, unwinds stalled or blocked replication forks to make a HJ that can be resolved. Has a DNA unwinding activity characteristic of a DNA helicase with 3'-5' polarity.</text>
</comment>
<dbReference type="Pfam" id="PF17191">
    <property type="entry name" value="RecG_wedge"/>
    <property type="match status" value="1"/>
</dbReference>
<reference evidence="18 19" key="1">
    <citation type="submission" date="2018-06" db="EMBL/GenBank/DDBJ databases">
        <title>Genomic Encyclopedia of Type Strains, Phase I: the one thousand microbial genomes (KMG-I) project.</title>
        <authorList>
            <person name="Kyrpides N."/>
        </authorList>
    </citation>
    <scope>NUCLEOTIDE SEQUENCE [LARGE SCALE GENOMIC DNA]</scope>
    <source>
        <strain evidence="18 19">DSM 19573</strain>
    </source>
</reference>
<evidence type="ECO:0000256" key="8">
    <source>
        <dbReference type="ARBA" id="ARBA00023125"/>
    </source>
</evidence>
<dbReference type="InterPro" id="IPR033454">
    <property type="entry name" value="RecG_wedge"/>
</dbReference>
<evidence type="ECO:0000256" key="4">
    <source>
        <dbReference type="ARBA" id="ARBA00022763"/>
    </source>
</evidence>
<keyword evidence="8" id="KW-0238">DNA-binding</keyword>
<evidence type="ECO:0000256" key="14">
    <source>
        <dbReference type="ARBA" id="ARBA00048988"/>
    </source>
</evidence>
<dbReference type="Pfam" id="PF00271">
    <property type="entry name" value="Helicase_C"/>
    <property type="match status" value="1"/>
</dbReference>
<dbReference type="EMBL" id="QKMR01000016">
    <property type="protein sequence ID" value="PYG86844.1"/>
    <property type="molecule type" value="Genomic_DNA"/>
</dbReference>
<evidence type="ECO:0000256" key="6">
    <source>
        <dbReference type="ARBA" id="ARBA00022806"/>
    </source>
</evidence>
<dbReference type="InterPro" id="IPR012340">
    <property type="entry name" value="NA-bd_OB-fold"/>
</dbReference>
<organism evidence="18 19">
    <name type="scientific">Ruminiclostridium sufflavum DSM 19573</name>
    <dbReference type="NCBI Taxonomy" id="1121337"/>
    <lineage>
        <taxon>Bacteria</taxon>
        <taxon>Bacillati</taxon>
        <taxon>Bacillota</taxon>
        <taxon>Clostridia</taxon>
        <taxon>Eubacteriales</taxon>
        <taxon>Oscillospiraceae</taxon>
        <taxon>Ruminiclostridium</taxon>
    </lineage>
</organism>
<evidence type="ECO:0000256" key="1">
    <source>
        <dbReference type="ARBA" id="ARBA00007504"/>
    </source>
</evidence>
<dbReference type="PROSITE" id="PS51192">
    <property type="entry name" value="HELICASE_ATP_BIND_1"/>
    <property type="match status" value="1"/>
</dbReference>
<dbReference type="CDD" id="cd04488">
    <property type="entry name" value="RecG_wedge_OBF"/>
    <property type="match status" value="1"/>
</dbReference>
<keyword evidence="6 15" id="KW-0347">Helicase</keyword>
<dbReference type="EC" id="5.6.2.4" evidence="13 15"/>
<dbReference type="InterPro" id="IPR047112">
    <property type="entry name" value="RecG/Mfd"/>
</dbReference>
<dbReference type="InterPro" id="IPR045562">
    <property type="entry name" value="RecG_dom3_C"/>
</dbReference>
<evidence type="ECO:0000256" key="15">
    <source>
        <dbReference type="RuleBase" id="RU363016"/>
    </source>
</evidence>
<keyword evidence="19" id="KW-1185">Reference proteome</keyword>
<dbReference type="SUPFAM" id="SSF50249">
    <property type="entry name" value="Nucleic acid-binding proteins"/>
    <property type="match status" value="1"/>
</dbReference>
<dbReference type="GO" id="GO:0006310">
    <property type="term" value="P:DNA recombination"/>
    <property type="evidence" value="ECO:0007669"/>
    <property type="project" value="UniProtKB-UniRule"/>
</dbReference>
<dbReference type="NCBIfam" id="NF008168">
    <property type="entry name" value="PRK10917.2-2"/>
    <property type="match status" value="1"/>
</dbReference>
<dbReference type="InterPro" id="IPR014001">
    <property type="entry name" value="Helicase_ATP-bd"/>
</dbReference>
<dbReference type="GO" id="GO:0043138">
    <property type="term" value="F:3'-5' DNA helicase activity"/>
    <property type="evidence" value="ECO:0007669"/>
    <property type="project" value="UniProtKB-EC"/>
</dbReference>
<dbReference type="Proteomes" id="UP000248132">
    <property type="component" value="Unassembled WGS sequence"/>
</dbReference>
<evidence type="ECO:0000256" key="13">
    <source>
        <dbReference type="ARBA" id="ARBA00034808"/>
    </source>
</evidence>
<dbReference type="Pfam" id="PF19833">
    <property type="entry name" value="RecG_dom3_C"/>
    <property type="match status" value="1"/>
</dbReference>
<evidence type="ECO:0000256" key="11">
    <source>
        <dbReference type="ARBA" id="ARBA00023235"/>
    </source>
</evidence>
<comment type="similarity">
    <text evidence="1 15">Belongs to the helicase family. RecG subfamily.</text>
</comment>
<dbReference type="PROSITE" id="PS51194">
    <property type="entry name" value="HELICASE_CTER"/>
    <property type="match status" value="1"/>
</dbReference>
<dbReference type="PANTHER" id="PTHR47964">
    <property type="entry name" value="ATP-DEPENDENT DNA HELICASE HOMOLOG RECG, CHLOROPLASTIC"/>
    <property type="match status" value="1"/>
</dbReference>
<dbReference type="Gene3D" id="3.40.50.300">
    <property type="entry name" value="P-loop containing nucleotide triphosphate hydrolases"/>
    <property type="match status" value="2"/>
</dbReference>
<dbReference type="RefSeq" id="WP_110462674.1">
    <property type="nucleotide sequence ID" value="NZ_QKMR01000016.1"/>
</dbReference>
<keyword evidence="7 15" id="KW-0067">ATP-binding</keyword>
<comment type="catalytic activity">
    <reaction evidence="14 15">
        <text>ATP + H2O = ADP + phosphate + H(+)</text>
        <dbReference type="Rhea" id="RHEA:13065"/>
        <dbReference type="ChEBI" id="CHEBI:15377"/>
        <dbReference type="ChEBI" id="CHEBI:15378"/>
        <dbReference type="ChEBI" id="CHEBI:30616"/>
        <dbReference type="ChEBI" id="CHEBI:43474"/>
        <dbReference type="ChEBI" id="CHEBI:456216"/>
        <dbReference type="EC" id="5.6.2.4"/>
    </reaction>
</comment>
<comment type="caution">
    <text evidence="18">The sequence shown here is derived from an EMBL/GenBank/DDBJ whole genome shotgun (WGS) entry which is preliminary data.</text>
</comment>
<dbReference type="PANTHER" id="PTHR47964:SF1">
    <property type="entry name" value="ATP-DEPENDENT DNA HELICASE HOMOLOG RECG, CHLOROPLASTIC"/>
    <property type="match status" value="1"/>
</dbReference>
<dbReference type="NCBIfam" id="NF008165">
    <property type="entry name" value="PRK10917.1-3"/>
    <property type="match status" value="1"/>
</dbReference>
<dbReference type="SMART" id="SM00487">
    <property type="entry name" value="DEXDc"/>
    <property type="match status" value="1"/>
</dbReference>
<dbReference type="OrthoDB" id="9804325at2"/>
<dbReference type="AlphaFoldDB" id="A0A318XIJ0"/>
<dbReference type="InterPro" id="IPR011545">
    <property type="entry name" value="DEAD/DEAH_box_helicase_dom"/>
</dbReference>
<evidence type="ECO:0000259" key="16">
    <source>
        <dbReference type="PROSITE" id="PS51192"/>
    </source>
</evidence>
<proteinExistence type="inferred from homology"/>